<dbReference type="InterPro" id="IPR015424">
    <property type="entry name" value="PyrdxlP-dep_Trfase"/>
</dbReference>
<organism evidence="4 5">
    <name type="scientific">Lophiotrema nucula</name>
    <dbReference type="NCBI Taxonomy" id="690887"/>
    <lineage>
        <taxon>Eukaryota</taxon>
        <taxon>Fungi</taxon>
        <taxon>Dikarya</taxon>
        <taxon>Ascomycota</taxon>
        <taxon>Pezizomycotina</taxon>
        <taxon>Dothideomycetes</taxon>
        <taxon>Pleosporomycetidae</taxon>
        <taxon>Pleosporales</taxon>
        <taxon>Lophiotremataceae</taxon>
        <taxon>Lophiotrema</taxon>
    </lineage>
</organism>
<dbReference type="EMBL" id="ML977393">
    <property type="protein sequence ID" value="KAF2105241.1"/>
    <property type="molecule type" value="Genomic_DNA"/>
</dbReference>
<keyword evidence="5" id="KW-1185">Reference proteome</keyword>
<dbReference type="SUPFAM" id="SSF53383">
    <property type="entry name" value="PLP-dependent transferases"/>
    <property type="match status" value="1"/>
</dbReference>
<dbReference type="PANTHER" id="PTHR43094:SF1">
    <property type="entry name" value="AMINOTRANSFERASE CLASS-III"/>
    <property type="match status" value="1"/>
</dbReference>
<dbReference type="GO" id="GO:0008483">
    <property type="term" value="F:transaminase activity"/>
    <property type="evidence" value="ECO:0007669"/>
    <property type="project" value="InterPro"/>
</dbReference>
<dbReference type="InterPro" id="IPR015422">
    <property type="entry name" value="PyrdxlP-dep_Trfase_small"/>
</dbReference>
<dbReference type="InterPro" id="IPR015421">
    <property type="entry name" value="PyrdxlP-dep_Trfase_major"/>
</dbReference>
<proteinExistence type="inferred from homology"/>
<reference evidence="4" key="1">
    <citation type="journal article" date="2020" name="Stud. Mycol.">
        <title>101 Dothideomycetes genomes: a test case for predicting lifestyles and emergence of pathogens.</title>
        <authorList>
            <person name="Haridas S."/>
            <person name="Albert R."/>
            <person name="Binder M."/>
            <person name="Bloem J."/>
            <person name="Labutti K."/>
            <person name="Salamov A."/>
            <person name="Andreopoulos B."/>
            <person name="Baker S."/>
            <person name="Barry K."/>
            <person name="Bills G."/>
            <person name="Bluhm B."/>
            <person name="Cannon C."/>
            <person name="Castanera R."/>
            <person name="Culley D."/>
            <person name="Daum C."/>
            <person name="Ezra D."/>
            <person name="Gonzalez J."/>
            <person name="Henrissat B."/>
            <person name="Kuo A."/>
            <person name="Liang C."/>
            <person name="Lipzen A."/>
            <person name="Lutzoni F."/>
            <person name="Magnuson J."/>
            <person name="Mondo S."/>
            <person name="Nolan M."/>
            <person name="Ohm R."/>
            <person name="Pangilinan J."/>
            <person name="Park H.-J."/>
            <person name="Ramirez L."/>
            <person name="Alfaro M."/>
            <person name="Sun H."/>
            <person name="Tritt A."/>
            <person name="Yoshinaga Y."/>
            <person name="Zwiers L.-H."/>
            <person name="Turgeon B."/>
            <person name="Goodwin S."/>
            <person name="Spatafora J."/>
            <person name="Crous P."/>
            <person name="Grigoriev I."/>
        </authorList>
    </citation>
    <scope>NUCLEOTIDE SEQUENCE</scope>
    <source>
        <strain evidence="4">CBS 627.86</strain>
    </source>
</reference>
<keyword evidence="2 3" id="KW-0663">Pyridoxal phosphate</keyword>
<evidence type="ECO:0000256" key="3">
    <source>
        <dbReference type="RuleBase" id="RU003560"/>
    </source>
</evidence>
<evidence type="ECO:0000313" key="5">
    <source>
        <dbReference type="Proteomes" id="UP000799770"/>
    </source>
</evidence>
<dbReference type="InterPro" id="IPR005814">
    <property type="entry name" value="Aminotrans_3"/>
</dbReference>
<gene>
    <name evidence="4" type="ORF">BDV96DRAFT_509713</name>
</gene>
<dbReference type="GO" id="GO:0030170">
    <property type="term" value="F:pyridoxal phosphate binding"/>
    <property type="evidence" value="ECO:0007669"/>
    <property type="project" value="InterPro"/>
</dbReference>
<dbReference type="Gene3D" id="3.40.640.10">
    <property type="entry name" value="Type I PLP-dependent aspartate aminotransferase-like (Major domain)"/>
    <property type="match status" value="1"/>
</dbReference>
<name>A0A6A5YGB9_9PLEO</name>
<protein>
    <submittedName>
        <fullName evidence="4">2,2-dialkylglycine decarboxylase</fullName>
    </submittedName>
</protein>
<evidence type="ECO:0000313" key="4">
    <source>
        <dbReference type="EMBL" id="KAF2105241.1"/>
    </source>
</evidence>
<comment type="similarity">
    <text evidence="1 3">Belongs to the class-III pyridoxal-phosphate-dependent aminotransferase family.</text>
</comment>
<dbReference type="GO" id="GO:0005829">
    <property type="term" value="C:cytosol"/>
    <property type="evidence" value="ECO:0007669"/>
    <property type="project" value="TreeGrafter"/>
</dbReference>
<dbReference type="Pfam" id="PF00202">
    <property type="entry name" value="Aminotran_3"/>
    <property type="match status" value="1"/>
</dbReference>
<dbReference type="PANTHER" id="PTHR43094">
    <property type="entry name" value="AMINOTRANSFERASE"/>
    <property type="match status" value="1"/>
</dbReference>
<dbReference type="Gene3D" id="3.90.1150.10">
    <property type="entry name" value="Aspartate Aminotransferase, domain 1"/>
    <property type="match status" value="1"/>
</dbReference>
<dbReference type="Proteomes" id="UP000799770">
    <property type="component" value="Unassembled WGS sequence"/>
</dbReference>
<dbReference type="AlphaFoldDB" id="A0A6A5YGB9"/>
<evidence type="ECO:0000256" key="1">
    <source>
        <dbReference type="ARBA" id="ARBA00008954"/>
    </source>
</evidence>
<accession>A0A6A5YGB9</accession>
<dbReference type="OrthoDB" id="5419315at2759"/>
<sequence length="311" mass="34295">MSTSSSAVFTGNPDWEPLDVVSAADSSFVLRDGRKIYNASCGAAVNVLGYLYCVVTKAISKLLTNGLFYIPSAHFRHQVVEDFAQMLIDTTDGKMSKVQFYSSGCTECMISAIKLARQNYLVGDQKEEKRVNFIGRWGSYHGSCPTTLALGSHAGRRRGFEPYFSTSFHHIDQCHGYRDCGERESTNAYVARLMKKFRDKIEELGADTVCAIVVEPVVGAALGCAPAEQGYLKGLRKLCDEFGILLIYDEIMCGMGRTGTLHAWQYEGVVPDIQVVGKGLAAGFFPISAMLVGSKVVSSFNNTKFFYRYTF</sequence>
<evidence type="ECO:0000256" key="2">
    <source>
        <dbReference type="ARBA" id="ARBA00022898"/>
    </source>
</evidence>